<dbReference type="PROSITE" id="PS50021">
    <property type="entry name" value="CH"/>
    <property type="match status" value="1"/>
</dbReference>
<gene>
    <name evidence="2" type="ORF">TCAL_01399</name>
</gene>
<comment type="caution">
    <text evidence="2">The sequence shown here is derived from an EMBL/GenBank/DDBJ whole genome shotgun (WGS) entry which is preliminary data.</text>
</comment>
<dbReference type="Gene3D" id="1.10.418.10">
    <property type="entry name" value="Calponin-like domain"/>
    <property type="match status" value="1"/>
</dbReference>
<proteinExistence type="predicted"/>
<evidence type="ECO:0000313" key="2">
    <source>
        <dbReference type="EMBL" id="TRY69228.1"/>
    </source>
</evidence>
<dbReference type="Pfam" id="PF00307">
    <property type="entry name" value="CH"/>
    <property type="match status" value="1"/>
</dbReference>
<dbReference type="PANTHER" id="PTHR47385:SF14">
    <property type="entry name" value="TRANSGELIN"/>
    <property type="match status" value="1"/>
</dbReference>
<dbReference type="InterPro" id="IPR036872">
    <property type="entry name" value="CH_dom_sf"/>
</dbReference>
<dbReference type="PRINTS" id="PR00888">
    <property type="entry name" value="SM22CALPONIN"/>
</dbReference>
<dbReference type="GO" id="GO:0007015">
    <property type="term" value="P:actin filament organization"/>
    <property type="evidence" value="ECO:0007669"/>
    <property type="project" value="TreeGrafter"/>
</dbReference>
<dbReference type="InterPro" id="IPR001715">
    <property type="entry name" value="CH_dom"/>
</dbReference>
<dbReference type="SUPFAM" id="SSF47576">
    <property type="entry name" value="Calponin-homology domain, CH-domain"/>
    <property type="match status" value="1"/>
</dbReference>
<accession>A0A553NUX2</accession>
<keyword evidence="3" id="KW-1185">Reference proteome</keyword>
<dbReference type="AlphaFoldDB" id="A0A553NUX2"/>
<dbReference type="PANTHER" id="PTHR47385">
    <property type="entry name" value="CALPONIN"/>
    <property type="match status" value="1"/>
</dbReference>
<dbReference type="OrthoDB" id="15627at2759"/>
<evidence type="ECO:0000259" key="1">
    <source>
        <dbReference type="PROSITE" id="PS50021"/>
    </source>
</evidence>
<evidence type="ECO:0000313" key="3">
    <source>
        <dbReference type="Proteomes" id="UP000318571"/>
    </source>
</evidence>
<organism evidence="2 3">
    <name type="scientific">Tigriopus californicus</name>
    <name type="common">Marine copepod</name>
    <dbReference type="NCBI Taxonomy" id="6832"/>
    <lineage>
        <taxon>Eukaryota</taxon>
        <taxon>Metazoa</taxon>
        <taxon>Ecdysozoa</taxon>
        <taxon>Arthropoda</taxon>
        <taxon>Crustacea</taxon>
        <taxon>Multicrustacea</taxon>
        <taxon>Hexanauplia</taxon>
        <taxon>Copepoda</taxon>
        <taxon>Harpacticoida</taxon>
        <taxon>Harpacticidae</taxon>
        <taxon>Tigriopus</taxon>
    </lineage>
</organism>
<dbReference type="GO" id="GO:0051015">
    <property type="term" value="F:actin filament binding"/>
    <property type="evidence" value="ECO:0007669"/>
    <property type="project" value="TreeGrafter"/>
</dbReference>
<reference evidence="2 3" key="1">
    <citation type="journal article" date="2018" name="Nat. Ecol. Evol.">
        <title>Genomic signatures of mitonuclear coevolution across populations of Tigriopus californicus.</title>
        <authorList>
            <person name="Barreto F.S."/>
            <person name="Watson E.T."/>
            <person name="Lima T.G."/>
            <person name="Willett C.S."/>
            <person name="Edmands S."/>
            <person name="Li W."/>
            <person name="Burton R.S."/>
        </authorList>
    </citation>
    <scope>NUCLEOTIDE SEQUENCE [LARGE SCALE GENOMIC DNA]</scope>
    <source>
        <strain evidence="2 3">San Diego</strain>
    </source>
</reference>
<dbReference type="GO" id="GO:0015629">
    <property type="term" value="C:actin cytoskeleton"/>
    <property type="evidence" value="ECO:0007669"/>
    <property type="project" value="TreeGrafter"/>
</dbReference>
<dbReference type="EMBL" id="VCGU01000010">
    <property type="protein sequence ID" value="TRY69228.1"/>
    <property type="molecule type" value="Genomic_DNA"/>
</dbReference>
<protein>
    <recommendedName>
        <fullName evidence="1">Calponin-homology (CH) domain-containing protein</fullName>
    </recommendedName>
</protein>
<sequence length="178" mass="20805">MNSLKGNSLAIERMREKDELDRLANQNTSQRRGTPRRDISLQQKVFTWIMELLDERPKGKTDYDHWLQDGVILVKVLQCVMFNSVPTDMVIPKMQKLDTTQDRLKILKKYLRRFGMVEEYIFDDADLVEFKNIPRVTRCVAMLAKMANVSAFTDLDLEIPPENDIYLGDSDEEQEHHG</sequence>
<dbReference type="Proteomes" id="UP000318571">
    <property type="component" value="Chromosome 1"/>
</dbReference>
<feature type="domain" description="Calponin-homology (CH)" evidence="1">
    <location>
        <begin position="39"/>
        <end position="148"/>
    </location>
</feature>
<dbReference type="InterPro" id="IPR003096">
    <property type="entry name" value="SM22_calponin"/>
</dbReference>
<name>A0A553NUX2_TIGCA</name>
<dbReference type="InterPro" id="IPR050606">
    <property type="entry name" value="Calponin-like"/>
</dbReference>